<sequence>METKTVSHRMQSLLALYDMQTRFFLNVIDGISDEDRHKRLNTKANHIAWLTGSLVQQRYELARLLGSDMKQAADELFKDYKGIQDDVNYPSLSTFQKDWETVTPVLRNALVHVSDARLDSPFEMEEMKMSHFDLIAFMIYREANCIGQIALWRRLLGYPAMKYD</sequence>
<gene>
    <name evidence="1" type="ORF">ACFPFU_15890</name>
</gene>
<dbReference type="Gene3D" id="1.20.120.450">
    <property type="entry name" value="dinb family like domain"/>
    <property type="match status" value="1"/>
</dbReference>
<name>A0ABV9T382_9BACT</name>
<dbReference type="SUPFAM" id="SSF109854">
    <property type="entry name" value="DinB/YfiT-like putative metalloenzymes"/>
    <property type="match status" value="1"/>
</dbReference>
<organism evidence="1 2">
    <name type="scientific">Negadavirga shengliensis</name>
    <dbReference type="NCBI Taxonomy" id="1389218"/>
    <lineage>
        <taxon>Bacteria</taxon>
        <taxon>Pseudomonadati</taxon>
        <taxon>Bacteroidota</taxon>
        <taxon>Cytophagia</taxon>
        <taxon>Cytophagales</taxon>
        <taxon>Cyclobacteriaceae</taxon>
        <taxon>Negadavirga</taxon>
    </lineage>
</organism>
<dbReference type="RefSeq" id="WP_377065780.1">
    <property type="nucleotide sequence ID" value="NZ_JBHSJJ010000009.1"/>
</dbReference>
<evidence type="ECO:0000313" key="2">
    <source>
        <dbReference type="Proteomes" id="UP001595818"/>
    </source>
</evidence>
<proteinExistence type="predicted"/>
<comment type="caution">
    <text evidence="1">The sequence shown here is derived from an EMBL/GenBank/DDBJ whole genome shotgun (WGS) entry which is preliminary data.</text>
</comment>
<protein>
    <submittedName>
        <fullName evidence="1">DinB family protein</fullName>
    </submittedName>
</protein>
<reference evidence="2" key="1">
    <citation type="journal article" date="2019" name="Int. J. Syst. Evol. Microbiol.">
        <title>The Global Catalogue of Microorganisms (GCM) 10K type strain sequencing project: providing services to taxonomists for standard genome sequencing and annotation.</title>
        <authorList>
            <consortium name="The Broad Institute Genomics Platform"/>
            <consortium name="The Broad Institute Genome Sequencing Center for Infectious Disease"/>
            <person name="Wu L."/>
            <person name="Ma J."/>
        </authorList>
    </citation>
    <scope>NUCLEOTIDE SEQUENCE [LARGE SCALE GENOMIC DNA]</scope>
    <source>
        <strain evidence="2">CGMCC 4.7466</strain>
    </source>
</reference>
<accession>A0ABV9T382</accession>
<dbReference type="Proteomes" id="UP001595818">
    <property type="component" value="Unassembled WGS sequence"/>
</dbReference>
<dbReference type="EMBL" id="JBHSJJ010000009">
    <property type="protein sequence ID" value="MFC4873181.1"/>
    <property type="molecule type" value="Genomic_DNA"/>
</dbReference>
<dbReference type="InterPro" id="IPR034660">
    <property type="entry name" value="DinB/YfiT-like"/>
</dbReference>
<evidence type="ECO:0000313" key="1">
    <source>
        <dbReference type="EMBL" id="MFC4873181.1"/>
    </source>
</evidence>
<keyword evidence="2" id="KW-1185">Reference proteome</keyword>